<proteinExistence type="inferred from homology"/>
<dbReference type="InterPro" id="IPR028207">
    <property type="entry name" value="DNA_pol_B_palm_palm"/>
</dbReference>
<dbReference type="SMART" id="SM00483">
    <property type="entry name" value="POLXc"/>
    <property type="match status" value="1"/>
</dbReference>
<evidence type="ECO:0000256" key="7">
    <source>
        <dbReference type="ARBA" id="ARBA00049244"/>
    </source>
</evidence>
<keyword evidence="8" id="KW-0539">Nucleus</keyword>
<dbReference type="Proteomes" id="UP001642720">
    <property type="component" value="Unassembled WGS sequence"/>
</dbReference>
<keyword evidence="2 8" id="KW-0808">Transferase</keyword>
<evidence type="ECO:0000313" key="12">
    <source>
        <dbReference type="Proteomes" id="UP001642720"/>
    </source>
</evidence>
<dbReference type="Gene3D" id="1.10.150.110">
    <property type="entry name" value="DNA polymerase beta, N-terminal domain-like"/>
    <property type="match status" value="1"/>
</dbReference>
<dbReference type="GeneID" id="300579616"/>
<dbReference type="EMBL" id="PPTA01000012">
    <property type="protein sequence ID" value="TFB00145.1"/>
    <property type="molecule type" value="Genomic_DNA"/>
</dbReference>
<feature type="compositionally biased region" description="Basic and acidic residues" evidence="9">
    <location>
        <begin position="71"/>
        <end position="88"/>
    </location>
</feature>
<organism evidence="11 12">
    <name type="scientific">Trichoderma ghanense</name>
    <dbReference type="NCBI Taxonomy" id="65468"/>
    <lineage>
        <taxon>Eukaryota</taxon>
        <taxon>Fungi</taxon>
        <taxon>Dikarya</taxon>
        <taxon>Ascomycota</taxon>
        <taxon>Pezizomycotina</taxon>
        <taxon>Sordariomycetes</taxon>
        <taxon>Hypocreomycetidae</taxon>
        <taxon>Hypocreales</taxon>
        <taxon>Hypocreaceae</taxon>
        <taxon>Trichoderma</taxon>
    </lineage>
</organism>
<dbReference type="InterPro" id="IPR010996">
    <property type="entry name" value="HHH_MUS81"/>
</dbReference>
<dbReference type="InterPro" id="IPR043519">
    <property type="entry name" value="NT_sf"/>
</dbReference>
<feature type="compositionally biased region" description="Polar residues" evidence="9">
    <location>
        <begin position="160"/>
        <end position="173"/>
    </location>
</feature>
<feature type="compositionally biased region" description="Basic and acidic residues" evidence="9">
    <location>
        <begin position="597"/>
        <end position="609"/>
    </location>
</feature>
<dbReference type="PROSITE" id="PS50172">
    <property type="entry name" value="BRCT"/>
    <property type="match status" value="1"/>
</dbReference>
<accession>A0ABY2GY71</accession>
<evidence type="ECO:0000313" key="11">
    <source>
        <dbReference type="EMBL" id="TFB00145.1"/>
    </source>
</evidence>
<protein>
    <recommendedName>
        <fullName evidence="8">DNA polymerase</fullName>
        <ecNumber evidence="8">2.7.7.7</ecNumber>
    </recommendedName>
</protein>
<dbReference type="CDD" id="cd00141">
    <property type="entry name" value="NT_POLXc"/>
    <property type="match status" value="1"/>
</dbReference>
<dbReference type="InterPro" id="IPR002008">
    <property type="entry name" value="DNA_pol_X_beta-like"/>
</dbReference>
<evidence type="ECO:0000256" key="6">
    <source>
        <dbReference type="ARBA" id="ARBA00023204"/>
    </source>
</evidence>
<dbReference type="Gene3D" id="3.30.210.10">
    <property type="entry name" value="DNA polymerase, thumb domain"/>
    <property type="match status" value="1"/>
</dbReference>
<keyword evidence="4 8" id="KW-0227">DNA damage</keyword>
<gene>
    <name evidence="11" type="ORF">CCMA1212_008010</name>
</gene>
<dbReference type="PROSITE" id="PS00522">
    <property type="entry name" value="DNA_POLYMERASE_X"/>
    <property type="match status" value="1"/>
</dbReference>
<dbReference type="InterPro" id="IPR037160">
    <property type="entry name" value="DNA_Pol_thumb_sf"/>
</dbReference>
<dbReference type="InterPro" id="IPR002054">
    <property type="entry name" value="DNA-dir_DNA_pol_X"/>
</dbReference>
<keyword evidence="3 8" id="KW-0548">Nucleotidyltransferase</keyword>
<comment type="subcellular location">
    <subcellularLocation>
        <location evidence="8">Nucleus</location>
    </subcellularLocation>
</comment>
<dbReference type="PRINTS" id="PR00870">
    <property type="entry name" value="DNAPOLXBETA"/>
</dbReference>
<evidence type="ECO:0000256" key="2">
    <source>
        <dbReference type="ARBA" id="ARBA00022679"/>
    </source>
</evidence>
<evidence type="ECO:0000256" key="1">
    <source>
        <dbReference type="ARBA" id="ARBA00008323"/>
    </source>
</evidence>
<keyword evidence="12" id="KW-1185">Reference proteome</keyword>
<dbReference type="SUPFAM" id="SSF47802">
    <property type="entry name" value="DNA polymerase beta, N-terminal domain-like"/>
    <property type="match status" value="1"/>
</dbReference>
<feature type="domain" description="BRCT" evidence="10">
    <location>
        <begin position="131"/>
        <end position="154"/>
    </location>
</feature>
<dbReference type="Pfam" id="PF14792">
    <property type="entry name" value="DNA_pol_B_palm"/>
    <property type="match status" value="1"/>
</dbReference>
<sequence>MAPDLPRIFLLPTHLEADEVRELEARVPSLTQDAREARVIVGKISRPERALFELRRLKLVTEPVAVEDVEGEGRKGEGEGGKRGRSDAVVDVPSKRQKLMESERRGSREHEDEGYDGTLDVFGGPEDVVLVVKLAWLLDSLERGVALPVQDYLLYRGRKVSSQPLQDSSLATSKSRKEDEASRRSHAAKSSPSAVLARAREDQKNIHNTSPYSKRTSRPGTSSSTTSNGRARTEPPTLYHETTSEHDIPLPPIPEYLHTTYSCQRPSPVNPPNAAFIAELKAIRTLRLLRGDHIGVRAYSTSIASLAAYPYAIQRPQEIERLPGCGAKIARLYQQWTVTGSTDDTRAAETDTEMAVLKMFYEIWGVGDVTARHFYNKGWRDLDDIVEYGWNSLSRVQQIGVKFYDEFQLRIPRQETEAISSVILAHARRVDPGFQMTVVGSYRRGKPTSGDVDVVLSHPDETQTLGIIEKLVSSLEKSSFITHILSIWTRNSERGQAPLAWKGDDRPSGSGFDTLDKALVVWQDPGAGEGEQVGPHRRVDIIISPWKTAGCAILGWSGETTFQRDLRRYCKARLGLKFDSSGVRSRADGEWVDLESSEGRPAPDMETAERRVFEGLDLEWRPPEERCTG</sequence>
<dbReference type="PRINTS" id="PR00869">
    <property type="entry name" value="DNAPOLX"/>
</dbReference>
<comment type="function">
    <text evidence="8">DNA polymerase that functions in several pathways of DNA repair. Involved in base excision repair (BER) responsible for repair of lesions that give rise to abasic (AP) sites in DNA. Also contributes to DNA double-strand break repair by non-homologous end joining and homologous recombination. Has both template-dependent and template-independent (terminal transferase) DNA polymerase activities. Has also a 5'-deoxyribose-5-phosphate lyase (dRP lyase) activity.</text>
</comment>
<reference evidence="11 12" key="1">
    <citation type="submission" date="2018-01" db="EMBL/GenBank/DDBJ databases">
        <title>Genome characterization of the sugarcane-associated fungus Trichoderma ghanense CCMA-1212 and their application in lignocelulose bioconversion.</title>
        <authorList>
            <person name="Steindorff A.S."/>
            <person name="Mendes T.D."/>
            <person name="Vilela E.S.D."/>
            <person name="Rodrigues D.S."/>
            <person name="Formighieri E.F."/>
            <person name="Melo I.S."/>
            <person name="Favaro L.C.L."/>
        </authorList>
    </citation>
    <scope>NUCLEOTIDE SEQUENCE [LARGE SCALE GENOMIC DNA]</scope>
    <source>
        <strain evidence="11 12">CCMA-1212</strain>
    </source>
</reference>
<evidence type="ECO:0000256" key="9">
    <source>
        <dbReference type="SAM" id="MobiDB-lite"/>
    </source>
</evidence>
<dbReference type="Pfam" id="PF14716">
    <property type="entry name" value="HHH_8"/>
    <property type="match status" value="1"/>
</dbReference>
<evidence type="ECO:0000256" key="8">
    <source>
        <dbReference type="RuleBase" id="RU366014"/>
    </source>
</evidence>
<dbReference type="Gene3D" id="3.30.460.10">
    <property type="entry name" value="Beta Polymerase, domain 2"/>
    <property type="match status" value="1"/>
</dbReference>
<comment type="similarity">
    <text evidence="1 8">Belongs to the DNA polymerase type-X family.</text>
</comment>
<comment type="catalytic activity">
    <reaction evidence="7 8">
        <text>DNA(n) + a 2'-deoxyribonucleoside 5'-triphosphate = DNA(n+1) + diphosphate</text>
        <dbReference type="Rhea" id="RHEA:22508"/>
        <dbReference type="Rhea" id="RHEA-COMP:17339"/>
        <dbReference type="Rhea" id="RHEA-COMP:17340"/>
        <dbReference type="ChEBI" id="CHEBI:33019"/>
        <dbReference type="ChEBI" id="CHEBI:61560"/>
        <dbReference type="ChEBI" id="CHEBI:173112"/>
        <dbReference type="EC" id="2.7.7.7"/>
    </reaction>
</comment>
<feature type="region of interest" description="Disordered" evidence="9">
    <location>
        <begin position="160"/>
        <end position="250"/>
    </location>
</feature>
<dbReference type="RefSeq" id="XP_073556346.1">
    <property type="nucleotide sequence ID" value="XM_073705166.1"/>
</dbReference>
<dbReference type="PANTHER" id="PTHR11276">
    <property type="entry name" value="DNA POLYMERASE TYPE-X FAMILY MEMBER"/>
    <property type="match status" value="1"/>
</dbReference>
<dbReference type="PANTHER" id="PTHR11276:SF29">
    <property type="entry name" value="DNA POLYMERASE TYPE-X FAMILY PROTEIN POL4"/>
    <property type="match status" value="1"/>
</dbReference>
<keyword evidence="6 8" id="KW-0234">DNA repair</keyword>
<evidence type="ECO:0000256" key="4">
    <source>
        <dbReference type="ARBA" id="ARBA00022763"/>
    </source>
</evidence>
<dbReference type="SUPFAM" id="SSF81585">
    <property type="entry name" value="PsbU/PolX domain-like"/>
    <property type="match status" value="1"/>
</dbReference>
<dbReference type="Pfam" id="PF14791">
    <property type="entry name" value="DNA_pol_B_thumb"/>
    <property type="match status" value="1"/>
</dbReference>
<dbReference type="SUPFAM" id="SSF81301">
    <property type="entry name" value="Nucleotidyltransferase"/>
    <property type="match status" value="1"/>
</dbReference>
<dbReference type="InterPro" id="IPR019843">
    <property type="entry name" value="DNA_pol-X_BS"/>
</dbReference>
<feature type="compositionally biased region" description="Low complexity" evidence="9">
    <location>
        <begin position="218"/>
        <end position="230"/>
    </location>
</feature>
<keyword evidence="5 8" id="KW-0239">DNA-directed DNA polymerase</keyword>
<comment type="caution">
    <text evidence="11">The sequence shown here is derived from an EMBL/GenBank/DDBJ whole genome shotgun (WGS) entry which is preliminary data.</text>
</comment>
<dbReference type="InterPro" id="IPR029398">
    <property type="entry name" value="PolB_thumb"/>
</dbReference>
<evidence type="ECO:0000256" key="3">
    <source>
        <dbReference type="ARBA" id="ARBA00022695"/>
    </source>
</evidence>
<dbReference type="InterPro" id="IPR022312">
    <property type="entry name" value="DNA_pol_X"/>
</dbReference>
<dbReference type="InterPro" id="IPR001357">
    <property type="entry name" value="BRCT_dom"/>
</dbReference>
<dbReference type="Pfam" id="PF10391">
    <property type="entry name" value="DNA_pol_lambd_f"/>
    <property type="match status" value="1"/>
</dbReference>
<feature type="compositionally biased region" description="Basic and acidic residues" evidence="9">
    <location>
        <begin position="98"/>
        <end position="111"/>
    </location>
</feature>
<dbReference type="InterPro" id="IPR018944">
    <property type="entry name" value="DNA_pol_lambd_fingers_domain"/>
</dbReference>
<dbReference type="Gene3D" id="1.10.150.20">
    <property type="entry name" value="5' to 3' exonuclease, C-terminal subdomain"/>
    <property type="match status" value="1"/>
</dbReference>
<evidence type="ECO:0000259" key="10">
    <source>
        <dbReference type="PROSITE" id="PS50172"/>
    </source>
</evidence>
<name>A0ABY2GY71_9HYPO</name>
<feature type="region of interest" description="Disordered" evidence="9">
    <location>
        <begin position="589"/>
        <end position="609"/>
    </location>
</feature>
<dbReference type="EC" id="2.7.7.7" evidence="8"/>
<dbReference type="InterPro" id="IPR027421">
    <property type="entry name" value="DNA_pol_lamdba_lyase_dom_sf"/>
</dbReference>
<feature type="region of interest" description="Disordered" evidence="9">
    <location>
        <begin position="69"/>
        <end position="119"/>
    </location>
</feature>
<evidence type="ECO:0000256" key="5">
    <source>
        <dbReference type="ARBA" id="ARBA00022932"/>
    </source>
</evidence>